<evidence type="ECO:0000256" key="1">
    <source>
        <dbReference type="SAM" id="MobiDB-lite"/>
    </source>
</evidence>
<feature type="region of interest" description="Disordered" evidence="1">
    <location>
        <begin position="68"/>
        <end position="89"/>
    </location>
</feature>
<evidence type="ECO:0000313" key="4">
    <source>
        <dbReference type="Proteomes" id="UP000224854"/>
    </source>
</evidence>
<dbReference type="EMBL" id="NJEU01000399">
    <property type="protein sequence ID" value="PHH74963.1"/>
    <property type="molecule type" value="Genomic_DNA"/>
</dbReference>
<evidence type="ECO:0000256" key="2">
    <source>
        <dbReference type="SAM" id="Phobius"/>
    </source>
</evidence>
<feature type="compositionally biased region" description="Low complexity" evidence="1">
    <location>
        <begin position="72"/>
        <end position="83"/>
    </location>
</feature>
<keyword evidence="4" id="KW-1185">Reference proteome</keyword>
<keyword evidence="2" id="KW-0812">Transmembrane</keyword>
<sequence length="89" mass="9598">MCGVGLDWAVIERLIADCRLRAPPVFAASELAMQRNHVIAVIIIILFVLLALVSFGIYRLVHNARGEMSVESGTSTGSSASTGRRIVDD</sequence>
<name>A0A2C5Z539_9HYPO</name>
<reference evidence="3 4" key="1">
    <citation type="submission" date="2017-06" db="EMBL/GenBank/DDBJ databases">
        <title>Ant-infecting Ophiocordyceps genomes reveal a high diversity of potential behavioral manipulation genes and a possible major role for enterotoxins.</title>
        <authorList>
            <person name="De Bekker C."/>
            <person name="Evans H.C."/>
            <person name="Brachmann A."/>
            <person name="Hughes D.P."/>
        </authorList>
    </citation>
    <scope>NUCLEOTIDE SEQUENCE [LARGE SCALE GENOMIC DNA]</scope>
    <source>
        <strain evidence="3 4">1348a</strain>
    </source>
</reference>
<keyword evidence="2" id="KW-0472">Membrane</keyword>
<accession>A0A2C5Z539</accession>
<keyword evidence="2" id="KW-1133">Transmembrane helix</keyword>
<comment type="caution">
    <text evidence="3">The sequence shown here is derived from an EMBL/GenBank/DDBJ whole genome shotgun (WGS) entry which is preliminary data.</text>
</comment>
<feature type="transmembrane region" description="Helical" evidence="2">
    <location>
        <begin position="38"/>
        <end position="58"/>
    </location>
</feature>
<organism evidence="3 4">
    <name type="scientific">Ophiocordyceps australis</name>
    <dbReference type="NCBI Taxonomy" id="1399860"/>
    <lineage>
        <taxon>Eukaryota</taxon>
        <taxon>Fungi</taxon>
        <taxon>Dikarya</taxon>
        <taxon>Ascomycota</taxon>
        <taxon>Pezizomycotina</taxon>
        <taxon>Sordariomycetes</taxon>
        <taxon>Hypocreomycetidae</taxon>
        <taxon>Hypocreales</taxon>
        <taxon>Ophiocordycipitaceae</taxon>
        <taxon>Ophiocordyceps</taxon>
    </lineage>
</organism>
<dbReference type="AlphaFoldDB" id="A0A2C5Z539"/>
<evidence type="ECO:0000313" key="3">
    <source>
        <dbReference type="EMBL" id="PHH74963.1"/>
    </source>
</evidence>
<dbReference type="Proteomes" id="UP000224854">
    <property type="component" value="Unassembled WGS sequence"/>
</dbReference>
<proteinExistence type="predicted"/>
<protein>
    <submittedName>
        <fullName evidence="3">Uncharacterized protein</fullName>
    </submittedName>
</protein>
<gene>
    <name evidence="3" type="ORF">CDD82_4648</name>
</gene>